<reference evidence="3" key="1">
    <citation type="submission" date="2023-06" db="EMBL/GenBank/DDBJ databases">
        <title>Genome-scale phylogeny and comparative genomics of the fungal order Sordariales.</title>
        <authorList>
            <consortium name="Lawrence Berkeley National Laboratory"/>
            <person name="Hensen N."/>
            <person name="Bonometti L."/>
            <person name="Westerberg I."/>
            <person name="Brannstrom I.O."/>
            <person name="Guillou S."/>
            <person name="Cros-Aarteil S."/>
            <person name="Calhoun S."/>
            <person name="Haridas S."/>
            <person name="Kuo A."/>
            <person name="Mondo S."/>
            <person name="Pangilinan J."/>
            <person name="Riley R."/>
            <person name="Labutti K."/>
            <person name="Andreopoulos B."/>
            <person name="Lipzen A."/>
            <person name="Chen C."/>
            <person name="Yanf M."/>
            <person name="Daum C."/>
            <person name="Ng V."/>
            <person name="Clum A."/>
            <person name="Steindorff A."/>
            <person name="Ohm R."/>
            <person name="Martin F."/>
            <person name="Silar P."/>
            <person name="Natvig D."/>
            <person name="Lalanne C."/>
            <person name="Gautier V."/>
            <person name="Ament-Velasquez S.L."/>
            <person name="Kruys A."/>
            <person name="Hutchinson M.I."/>
            <person name="Powell A.J."/>
            <person name="Barry K."/>
            <person name="Miller A.N."/>
            <person name="Grigoriev I.V."/>
            <person name="Debuchy R."/>
            <person name="Gladieux P."/>
            <person name="Thoren M.H."/>
            <person name="Johannesson H."/>
        </authorList>
    </citation>
    <scope>NUCLEOTIDE SEQUENCE</scope>
    <source>
        <strain evidence="3">CBS 606.72</strain>
    </source>
</reference>
<dbReference type="EMBL" id="JAULSU010000003">
    <property type="protein sequence ID" value="KAK0622846.1"/>
    <property type="molecule type" value="Genomic_DNA"/>
</dbReference>
<feature type="region of interest" description="Disordered" evidence="2">
    <location>
        <begin position="216"/>
        <end position="330"/>
    </location>
</feature>
<keyword evidence="4" id="KW-1185">Reference proteome</keyword>
<proteinExistence type="predicted"/>
<evidence type="ECO:0000313" key="3">
    <source>
        <dbReference type="EMBL" id="KAK0622846.1"/>
    </source>
</evidence>
<feature type="region of interest" description="Disordered" evidence="2">
    <location>
        <begin position="489"/>
        <end position="684"/>
    </location>
</feature>
<feature type="compositionally biased region" description="Polar residues" evidence="2">
    <location>
        <begin position="318"/>
        <end position="329"/>
    </location>
</feature>
<feature type="compositionally biased region" description="Polar residues" evidence="2">
    <location>
        <begin position="234"/>
        <end position="260"/>
    </location>
</feature>
<accession>A0AA39WWG3</accession>
<sequence>MARRSARLASASKVPAPVAATPNLASLAERDDAPPEGAPQSLDAVVSSPAVPKTPRVSSPPKPPMSEMHPSRNHQSMAPPSSGLRLGFTDIKPTAKRFDELPAAVLSTPSKIASVPTSDFTFSFARRANADLKLGPEAQQMMDEIREQAQHYKAKLAAEREEEELEEEQVNARRFAHPKGKAGRFSAAHMAEFKKMDSIANHPSAFRAQLGRVTPLKAGIKRSQSKANLDEPGSSRSKQQTPASRNTSPLKQKVSVSTLAEQPLSPIKRARQHITDDASSNRPISRDGCGLPRPKSSGIGSAIPRSKVNPNLAGLMTPTKSSLARTTGAKTPVHGSLLKLPSKSALRGIPRSATTNNLATITLAAEEPEPTPVAAPVEAKSPTSRFDKVKSIFQRHKASPSQGKSALPKPSSFASKTPAPARAEKEALPTAVPMTTPRKLIKRVAFTPETQRAALAQNSPSPAKSGIPRSKALGEVYYPTLDGVLAKNRASTEDDVAYPELSASRPLPEPPAKKSKASSAEPMATGTFTFRSDHTIKFGETSPSFGTSPGQASVRSVRPSILPTEHMPGSFPSSVMMGGTNKENEAPRTVFLSVPHGMTNKKRNRPSTDEQDAEQEAEERAAKKRKQESVPEGDALLAPRLLASAKRKIASPRKPLTAPTPSPTKKSGISLSRLQMLSMPKMRK</sequence>
<evidence type="ECO:0000256" key="2">
    <source>
        <dbReference type="SAM" id="MobiDB-lite"/>
    </source>
</evidence>
<gene>
    <name evidence="3" type="ORF">B0T14DRAFT_425805</name>
</gene>
<evidence type="ECO:0008006" key="5">
    <source>
        <dbReference type="Google" id="ProtNLM"/>
    </source>
</evidence>
<keyword evidence="1" id="KW-0175">Coiled coil</keyword>
<feature type="coiled-coil region" evidence="1">
    <location>
        <begin position="142"/>
        <end position="173"/>
    </location>
</feature>
<feature type="compositionally biased region" description="Polar residues" evidence="2">
    <location>
        <begin position="663"/>
        <end position="675"/>
    </location>
</feature>
<comment type="caution">
    <text evidence="3">The sequence shown here is derived from an EMBL/GenBank/DDBJ whole genome shotgun (WGS) entry which is preliminary data.</text>
</comment>
<evidence type="ECO:0000313" key="4">
    <source>
        <dbReference type="Proteomes" id="UP001175000"/>
    </source>
</evidence>
<protein>
    <recommendedName>
        <fullName evidence="5">Erythromycin esterase</fullName>
    </recommendedName>
</protein>
<dbReference type="AlphaFoldDB" id="A0AA39WWG3"/>
<dbReference type="Proteomes" id="UP001175000">
    <property type="component" value="Unassembled WGS sequence"/>
</dbReference>
<feature type="compositionally biased region" description="Polar residues" evidence="2">
    <location>
        <begin position="541"/>
        <end position="554"/>
    </location>
</feature>
<feature type="compositionally biased region" description="Low complexity" evidence="2">
    <location>
        <begin position="7"/>
        <end position="20"/>
    </location>
</feature>
<feature type="region of interest" description="Disordered" evidence="2">
    <location>
        <begin position="1"/>
        <end position="88"/>
    </location>
</feature>
<evidence type="ECO:0000256" key="1">
    <source>
        <dbReference type="SAM" id="Coils"/>
    </source>
</evidence>
<name>A0AA39WWG3_9PEZI</name>
<feature type="region of interest" description="Disordered" evidence="2">
    <location>
        <begin position="394"/>
        <end position="471"/>
    </location>
</feature>
<organism evidence="3 4">
    <name type="scientific">Immersiella caudata</name>
    <dbReference type="NCBI Taxonomy" id="314043"/>
    <lineage>
        <taxon>Eukaryota</taxon>
        <taxon>Fungi</taxon>
        <taxon>Dikarya</taxon>
        <taxon>Ascomycota</taxon>
        <taxon>Pezizomycotina</taxon>
        <taxon>Sordariomycetes</taxon>
        <taxon>Sordariomycetidae</taxon>
        <taxon>Sordariales</taxon>
        <taxon>Lasiosphaeriaceae</taxon>
        <taxon>Immersiella</taxon>
    </lineage>
</organism>